<dbReference type="InterPro" id="IPR003593">
    <property type="entry name" value="AAA+_ATPase"/>
</dbReference>
<dbReference type="EMBL" id="WUMU01000015">
    <property type="protein sequence ID" value="MXN18711.1"/>
    <property type="molecule type" value="Genomic_DNA"/>
</dbReference>
<dbReference type="SMART" id="SM00382">
    <property type="entry name" value="AAA"/>
    <property type="match status" value="1"/>
</dbReference>
<evidence type="ECO:0000256" key="4">
    <source>
        <dbReference type="ARBA" id="ARBA00022741"/>
    </source>
</evidence>
<feature type="domain" description="ABC transporter" evidence="6">
    <location>
        <begin position="5"/>
        <end position="248"/>
    </location>
</feature>
<dbReference type="PROSITE" id="PS00211">
    <property type="entry name" value="ABC_TRANSPORTER_1"/>
    <property type="match status" value="1"/>
</dbReference>
<evidence type="ECO:0000256" key="1">
    <source>
        <dbReference type="ARBA" id="ARBA00004417"/>
    </source>
</evidence>
<proteinExistence type="inferred from homology"/>
<gene>
    <name evidence="7" type="ORF">GR170_12750</name>
</gene>
<dbReference type="GO" id="GO:0016887">
    <property type="term" value="F:ATP hydrolysis activity"/>
    <property type="evidence" value="ECO:0007669"/>
    <property type="project" value="InterPro"/>
</dbReference>
<dbReference type="Pfam" id="PF00005">
    <property type="entry name" value="ABC_tran"/>
    <property type="match status" value="1"/>
</dbReference>
<evidence type="ECO:0000256" key="3">
    <source>
        <dbReference type="ARBA" id="ARBA00022448"/>
    </source>
</evidence>
<dbReference type="InterPro" id="IPR050319">
    <property type="entry name" value="ABC_transp_ATP-bind"/>
</dbReference>
<dbReference type="NCBIfam" id="TIGR01727">
    <property type="entry name" value="oligo_HPY"/>
    <property type="match status" value="1"/>
</dbReference>
<evidence type="ECO:0000313" key="7">
    <source>
        <dbReference type="EMBL" id="MXN18711.1"/>
    </source>
</evidence>
<evidence type="ECO:0000313" key="8">
    <source>
        <dbReference type="Proteomes" id="UP000477911"/>
    </source>
</evidence>
<dbReference type="InterPro" id="IPR013563">
    <property type="entry name" value="Oligopep_ABC_C"/>
</dbReference>
<dbReference type="GO" id="GO:0005886">
    <property type="term" value="C:plasma membrane"/>
    <property type="evidence" value="ECO:0007669"/>
    <property type="project" value="UniProtKB-SubCell"/>
</dbReference>
<dbReference type="PANTHER" id="PTHR43776:SF7">
    <property type="entry name" value="D,D-DIPEPTIDE TRANSPORT ATP-BINDING PROTEIN DDPF-RELATED"/>
    <property type="match status" value="1"/>
</dbReference>
<organism evidence="7 8">
    <name type="scientific">Pseudooceanicola albus</name>
    <dbReference type="NCBI Taxonomy" id="2692189"/>
    <lineage>
        <taxon>Bacteria</taxon>
        <taxon>Pseudomonadati</taxon>
        <taxon>Pseudomonadota</taxon>
        <taxon>Alphaproteobacteria</taxon>
        <taxon>Rhodobacterales</taxon>
        <taxon>Paracoccaceae</taxon>
        <taxon>Pseudooceanicola</taxon>
    </lineage>
</organism>
<dbReference type="GO" id="GO:0015833">
    <property type="term" value="P:peptide transport"/>
    <property type="evidence" value="ECO:0007669"/>
    <property type="project" value="InterPro"/>
</dbReference>
<evidence type="ECO:0000256" key="5">
    <source>
        <dbReference type="ARBA" id="ARBA00022840"/>
    </source>
</evidence>
<dbReference type="Pfam" id="PF08352">
    <property type="entry name" value="oligo_HPY"/>
    <property type="match status" value="1"/>
</dbReference>
<dbReference type="AlphaFoldDB" id="A0A6L7G3Y3"/>
<accession>A0A6L7G3Y3</accession>
<dbReference type="PROSITE" id="PS50893">
    <property type="entry name" value="ABC_TRANSPORTER_2"/>
    <property type="match status" value="1"/>
</dbReference>
<evidence type="ECO:0000259" key="6">
    <source>
        <dbReference type="PROSITE" id="PS50893"/>
    </source>
</evidence>
<comment type="caution">
    <text evidence="7">The sequence shown here is derived from an EMBL/GenBank/DDBJ whole genome shotgun (WGS) entry which is preliminary data.</text>
</comment>
<dbReference type="InterPro" id="IPR017871">
    <property type="entry name" value="ABC_transporter-like_CS"/>
</dbReference>
<dbReference type="SUPFAM" id="SSF52540">
    <property type="entry name" value="P-loop containing nucleoside triphosphate hydrolases"/>
    <property type="match status" value="1"/>
</dbReference>
<comment type="subcellular location">
    <subcellularLocation>
        <location evidence="1">Cell inner membrane</location>
        <topology evidence="1">Peripheral membrane protein</topology>
    </subcellularLocation>
</comment>
<dbReference type="InterPro" id="IPR003439">
    <property type="entry name" value="ABC_transporter-like_ATP-bd"/>
</dbReference>
<dbReference type="InterPro" id="IPR027417">
    <property type="entry name" value="P-loop_NTPase"/>
</dbReference>
<evidence type="ECO:0000256" key="2">
    <source>
        <dbReference type="ARBA" id="ARBA00005417"/>
    </source>
</evidence>
<sequence length="326" mass="35578">MMQSFEINDLGLVYPTRGGAVHAVDGVSLKIPAGRTLGLVGESGCGKSSLARALTGLEMPTSGTLRMDGNALMTRGQAARLARARRIQMVFQDPMGSLNPRSTIRQLVEEPLHVHRLGSRTERAAKARALLDRVGLPQAFLDRLPHQLSGGQRQRVGIARALILDPELLICDEPVSALDVSVQAQVLNLLVELQAERGLSMLFVSHDLDVIRYVSHEVAVMYLGRIVEAGPVEAIWHAPRHPYTRALISTTLSGREAGLTPLMLEGELPSPMAPPSGCRFRTRCPFATDHCALEMPEDHYADGRRAACHRDGTWQAEMTAREALHA</sequence>
<dbReference type="Gene3D" id="3.40.50.300">
    <property type="entry name" value="P-loop containing nucleotide triphosphate hydrolases"/>
    <property type="match status" value="1"/>
</dbReference>
<keyword evidence="4" id="KW-0547">Nucleotide-binding</keyword>
<protein>
    <submittedName>
        <fullName evidence="7">ATP-binding cassette domain-containing protein</fullName>
    </submittedName>
</protein>
<keyword evidence="5 7" id="KW-0067">ATP-binding</keyword>
<dbReference type="GO" id="GO:0005524">
    <property type="term" value="F:ATP binding"/>
    <property type="evidence" value="ECO:0007669"/>
    <property type="project" value="UniProtKB-KW"/>
</dbReference>
<reference evidence="7 8" key="1">
    <citation type="submission" date="2019-12" db="EMBL/GenBank/DDBJ databases">
        <authorList>
            <person name="Li M."/>
        </authorList>
    </citation>
    <scope>NUCLEOTIDE SEQUENCE [LARGE SCALE GENOMIC DNA]</scope>
    <source>
        <strain evidence="7 8">GBMRC 2024</strain>
    </source>
</reference>
<dbReference type="FunFam" id="3.40.50.300:FF:000016">
    <property type="entry name" value="Oligopeptide ABC transporter ATP-binding component"/>
    <property type="match status" value="1"/>
</dbReference>
<keyword evidence="8" id="KW-1185">Reference proteome</keyword>
<keyword evidence="3" id="KW-0813">Transport</keyword>
<comment type="similarity">
    <text evidence="2">Belongs to the ABC transporter superfamily.</text>
</comment>
<name>A0A6L7G3Y3_9RHOB</name>
<dbReference type="PANTHER" id="PTHR43776">
    <property type="entry name" value="TRANSPORT ATP-BINDING PROTEIN"/>
    <property type="match status" value="1"/>
</dbReference>
<dbReference type="CDD" id="cd03257">
    <property type="entry name" value="ABC_NikE_OppD_transporters"/>
    <property type="match status" value="1"/>
</dbReference>
<dbReference type="GO" id="GO:0055085">
    <property type="term" value="P:transmembrane transport"/>
    <property type="evidence" value="ECO:0007669"/>
    <property type="project" value="UniProtKB-ARBA"/>
</dbReference>
<dbReference type="Proteomes" id="UP000477911">
    <property type="component" value="Unassembled WGS sequence"/>
</dbReference>